<keyword evidence="5 8" id="KW-0456">Lyase</keyword>
<dbReference type="InterPro" id="IPR001765">
    <property type="entry name" value="Carbonic_anhydrase"/>
</dbReference>
<dbReference type="InterPro" id="IPR045066">
    <property type="entry name" value="Beta_CA_cladeB"/>
</dbReference>
<keyword evidence="3 7" id="KW-0479">Metal-binding</keyword>
<dbReference type="EMBL" id="QEXV01000003">
    <property type="protein sequence ID" value="PWE17848.1"/>
    <property type="molecule type" value="Genomic_DNA"/>
</dbReference>
<dbReference type="Gene3D" id="3.40.1050.10">
    <property type="entry name" value="Carbonic anhydrase"/>
    <property type="match status" value="1"/>
</dbReference>
<dbReference type="GO" id="GO:0004089">
    <property type="term" value="F:carbonate dehydratase activity"/>
    <property type="evidence" value="ECO:0007669"/>
    <property type="project" value="UniProtKB-UniRule"/>
</dbReference>
<evidence type="ECO:0000313" key="10">
    <source>
        <dbReference type="Proteomes" id="UP000245168"/>
    </source>
</evidence>
<evidence type="ECO:0000256" key="6">
    <source>
        <dbReference type="ARBA" id="ARBA00048348"/>
    </source>
</evidence>
<protein>
    <recommendedName>
        <fullName evidence="2 8">Carbonic anhydrase</fullName>
        <ecNumber evidence="2 8">4.2.1.1</ecNumber>
    </recommendedName>
    <alternativeName>
        <fullName evidence="8">Carbonate dehydratase</fullName>
    </alternativeName>
</protein>
<dbReference type="Proteomes" id="UP000245168">
    <property type="component" value="Unassembled WGS sequence"/>
</dbReference>
<dbReference type="SUPFAM" id="SSF53056">
    <property type="entry name" value="beta-carbonic anhydrase, cab"/>
    <property type="match status" value="1"/>
</dbReference>
<dbReference type="GO" id="GO:0015976">
    <property type="term" value="P:carbon utilization"/>
    <property type="evidence" value="ECO:0007669"/>
    <property type="project" value="InterPro"/>
</dbReference>
<dbReference type="CDD" id="cd00884">
    <property type="entry name" value="beta_CA_cladeB"/>
    <property type="match status" value="1"/>
</dbReference>
<evidence type="ECO:0000256" key="3">
    <source>
        <dbReference type="ARBA" id="ARBA00022723"/>
    </source>
</evidence>
<dbReference type="PANTHER" id="PTHR11002:SF76">
    <property type="entry name" value="CARBONIC ANHYDRASE"/>
    <property type="match status" value="1"/>
</dbReference>
<dbReference type="AlphaFoldDB" id="A0A2U2BV10"/>
<dbReference type="SMART" id="SM00947">
    <property type="entry name" value="Pro_CA"/>
    <property type="match status" value="1"/>
</dbReference>
<dbReference type="PROSITE" id="PS00705">
    <property type="entry name" value="PROK_CO2_ANHYDRASE_2"/>
    <property type="match status" value="1"/>
</dbReference>
<comment type="catalytic activity">
    <reaction evidence="6 8">
        <text>hydrogencarbonate + H(+) = CO2 + H2O</text>
        <dbReference type="Rhea" id="RHEA:10748"/>
        <dbReference type="ChEBI" id="CHEBI:15377"/>
        <dbReference type="ChEBI" id="CHEBI:15378"/>
        <dbReference type="ChEBI" id="CHEBI:16526"/>
        <dbReference type="ChEBI" id="CHEBI:17544"/>
        <dbReference type="EC" id="4.2.1.1"/>
    </reaction>
</comment>
<evidence type="ECO:0000256" key="2">
    <source>
        <dbReference type="ARBA" id="ARBA00012925"/>
    </source>
</evidence>
<dbReference type="InterPro" id="IPR015892">
    <property type="entry name" value="Carbonic_anhydrase_CS"/>
</dbReference>
<feature type="binding site" evidence="7">
    <location>
        <position position="41"/>
    </location>
    <ligand>
        <name>Zn(2+)</name>
        <dbReference type="ChEBI" id="CHEBI:29105"/>
    </ligand>
</feature>
<dbReference type="GO" id="GO:0008270">
    <property type="term" value="F:zinc ion binding"/>
    <property type="evidence" value="ECO:0007669"/>
    <property type="project" value="UniProtKB-UniRule"/>
</dbReference>
<dbReference type="OrthoDB" id="9797527at2"/>
<organism evidence="9 10">
    <name type="scientific">Marinicauda salina</name>
    <dbReference type="NCBI Taxonomy" id="2135793"/>
    <lineage>
        <taxon>Bacteria</taxon>
        <taxon>Pseudomonadati</taxon>
        <taxon>Pseudomonadota</taxon>
        <taxon>Alphaproteobacteria</taxon>
        <taxon>Maricaulales</taxon>
        <taxon>Maricaulaceae</taxon>
        <taxon>Marinicauda</taxon>
    </lineage>
</organism>
<dbReference type="InterPro" id="IPR036874">
    <property type="entry name" value="Carbonic_anhydrase_sf"/>
</dbReference>
<evidence type="ECO:0000256" key="5">
    <source>
        <dbReference type="ARBA" id="ARBA00023239"/>
    </source>
</evidence>
<comment type="caution">
    <text evidence="9">The sequence shown here is derived from an EMBL/GenBank/DDBJ whole genome shotgun (WGS) entry which is preliminary data.</text>
</comment>
<dbReference type="PANTHER" id="PTHR11002">
    <property type="entry name" value="CARBONIC ANHYDRASE"/>
    <property type="match status" value="1"/>
</dbReference>
<dbReference type="Pfam" id="PF00484">
    <property type="entry name" value="Pro_CA"/>
    <property type="match status" value="1"/>
</dbReference>
<name>A0A2U2BV10_9PROT</name>
<feature type="binding site" evidence="7">
    <location>
        <position position="43"/>
    </location>
    <ligand>
        <name>Zn(2+)</name>
        <dbReference type="ChEBI" id="CHEBI:29105"/>
    </ligand>
</feature>
<accession>A0A2U2BV10</accession>
<comment type="function">
    <text evidence="8">Reversible hydration of carbon dioxide.</text>
</comment>
<gene>
    <name evidence="9" type="ORF">DDZ18_06825</name>
</gene>
<keyword evidence="10" id="KW-1185">Reference proteome</keyword>
<evidence type="ECO:0000256" key="8">
    <source>
        <dbReference type="RuleBase" id="RU003956"/>
    </source>
</evidence>
<keyword evidence="4 7" id="KW-0862">Zinc</keyword>
<comment type="similarity">
    <text evidence="1 8">Belongs to the beta-class carbonic anhydrase family.</text>
</comment>
<dbReference type="EC" id="4.2.1.1" evidence="2 8"/>
<feature type="binding site" evidence="7">
    <location>
        <position position="102"/>
    </location>
    <ligand>
        <name>Zn(2+)</name>
        <dbReference type="ChEBI" id="CHEBI:29105"/>
    </ligand>
</feature>
<evidence type="ECO:0000256" key="7">
    <source>
        <dbReference type="PIRSR" id="PIRSR601765-1"/>
    </source>
</evidence>
<comment type="cofactor">
    <cofactor evidence="7">
        <name>Zn(2+)</name>
        <dbReference type="ChEBI" id="CHEBI:29105"/>
    </cofactor>
    <text evidence="7">Binds 1 zinc ion per subunit.</text>
</comment>
<evidence type="ECO:0000256" key="1">
    <source>
        <dbReference type="ARBA" id="ARBA00006217"/>
    </source>
</evidence>
<evidence type="ECO:0000313" key="9">
    <source>
        <dbReference type="EMBL" id="PWE17848.1"/>
    </source>
</evidence>
<reference evidence="10" key="1">
    <citation type="submission" date="2018-05" db="EMBL/GenBank/DDBJ databases">
        <authorList>
            <person name="Liu B.-T."/>
        </authorList>
    </citation>
    <scope>NUCLEOTIDE SEQUENCE [LARGE SCALE GENOMIC DNA]</scope>
    <source>
        <strain evidence="10">WD6-1</strain>
    </source>
</reference>
<sequence length="210" mass="22950">MPSPLTEGFSRFRSELYPRQHALFETLAEDGQHPHTLVIACCDSRVDPAQVFDARPGELFVVRNVANIVPPFEPDGGHHGVSAALEFAVKKLEVPNILVLGHRQCGGVKACVAGGGEDADAVFINQWIEPLGEALADARSEEPQLTDEDALSERVELCSIRRSIERLKTYPFVAERLADGRLKLHGARFGIADGELEWLTVDGEFAPVAL</sequence>
<evidence type="ECO:0000256" key="4">
    <source>
        <dbReference type="ARBA" id="ARBA00022833"/>
    </source>
</evidence>
<feature type="binding site" evidence="7">
    <location>
        <position position="105"/>
    </location>
    <ligand>
        <name>Zn(2+)</name>
        <dbReference type="ChEBI" id="CHEBI:29105"/>
    </ligand>
</feature>
<proteinExistence type="inferred from homology"/>